<dbReference type="GO" id="GO:0009507">
    <property type="term" value="C:chloroplast"/>
    <property type="evidence" value="ECO:0007669"/>
    <property type="project" value="UniProtKB-SubCell"/>
</dbReference>
<evidence type="ECO:0000256" key="6">
    <source>
        <dbReference type="ARBA" id="ARBA00012154"/>
    </source>
</evidence>
<comment type="subcellular location">
    <subcellularLocation>
        <location evidence="3">Plastid</location>
        <location evidence="3">Chloroplast</location>
    </subcellularLocation>
</comment>
<comment type="pathway">
    <text evidence="4">Metabolic intermediate biosynthesis; chorismate biosynthesis; chorismate from D-erythrose 4-phosphate and phosphoenolpyruvate: step 5/7.</text>
</comment>
<organism evidence="19">
    <name type="scientific">Oryza brachyantha</name>
    <name type="common">malo sina</name>
    <dbReference type="NCBI Taxonomy" id="4533"/>
    <lineage>
        <taxon>Eukaryota</taxon>
        <taxon>Viridiplantae</taxon>
        <taxon>Streptophyta</taxon>
        <taxon>Embryophyta</taxon>
        <taxon>Tracheophyta</taxon>
        <taxon>Spermatophyta</taxon>
        <taxon>Magnoliopsida</taxon>
        <taxon>Liliopsida</taxon>
        <taxon>Poales</taxon>
        <taxon>Poaceae</taxon>
        <taxon>BOP clade</taxon>
        <taxon>Oryzoideae</taxon>
        <taxon>Oryzeae</taxon>
        <taxon>Oryzinae</taxon>
        <taxon>Oryza</taxon>
    </lineage>
</organism>
<sequence length="316" mass="35008">MPCLGVRRQIADDQARKCGIAGLLRVGDGLLDQIGKLDEGNFKKGHDSLHNSVDEALLLKRKSEEVLFYLNERCIYLVGMMGSGKSTVAKILAEVLGYSFFDSDKLVEQAVGMPSVAQIFKVHSEAFFRDNESSVLRDLSSMRRLVVATGGGAVIRPVNWKYMKKGLSVWLDVPLDALARRIAQVGTASRPLLDQPSSDPYTAAFSKLSMLAEQRGEAYANADARVSLEEIAAKQGHDDVSKLTPTDIAIEALLKIENFVTEHSKPNSTVDDLLPSLHALYSFQQFAPSWNVRGRQSLLRSPSIQQERSFLKQWLQ</sequence>
<dbReference type="UniPathway" id="UPA00053">
    <property type="reaction ID" value="UER00088"/>
</dbReference>
<dbReference type="SUPFAM" id="SSF52540">
    <property type="entry name" value="P-loop containing nucleoside triphosphate hydrolases"/>
    <property type="match status" value="1"/>
</dbReference>
<keyword evidence="13" id="KW-0418">Kinase</keyword>
<evidence type="ECO:0000256" key="3">
    <source>
        <dbReference type="ARBA" id="ARBA00004229"/>
    </source>
</evidence>
<evidence type="ECO:0000256" key="16">
    <source>
        <dbReference type="ARBA" id="ARBA00022946"/>
    </source>
</evidence>
<dbReference type="EC" id="2.7.1.71" evidence="6"/>
<keyword evidence="11" id="KW-0479">Metal-binding</keyword>
<protein>
    <recommendedName>
        <fullName evidence="6">shikimate kinase</fullName>
        <ecNumber evidence="6">2.7.1.71</ecNumber>
    </recommendedName>
</protein>
<keyword evidence="16" id="KW-0809">Transit peptide</keyword>
<evidence type="ECO:0000256" key="5">
    <source>
        <dbReference type="ARBA" id="ARBA00006997"/>
    </source>
</evidence>
<dbReference type="PANTHER" id="PTHR21087:SF16">
    <property type="entry name" value="SHIKIMATE KINASE 1, CHLOROPLASTIC"/>
    <property type="match status" value="1"/>
</dbReference>
<dbReference type="GO" id="GO:0019632">
    <property type="term" value="P:shikimate metabolic process"/>
    <property type="evidence" value="ECO:0007669"/>
    <property type="project" value="EnsemblPlants"/>
</dbReference>
<keyword evidence="12" id="KW-0547">Nucleotide-binding</keyword>
<reference evidence="19" key="1">
    <citation type="journal article" date="2013" name="Nat. Commun.">
        <title>Whole-genome sequencing of Oryza brachyantha reveals mechanisms underlying Oryza genome evolution.</title>
        <authorList>
            <person name="Chen J."/>
            <person name="Huang Q."/>
            <person name="Gao D."/>
            <person name="Wang J."/>
            <person name="Lang Y."/>
            <person name="Liu T."/>
            <person name="Li B."/>
            <person name="Bai Z."/>
            <person name="Luis Goicoechea J."/>
            <person name="Liang C."/>
            <person name="Chen C."/>
            <person name="Zhang W."/>
            <person name="Sun S."/>
            <person name="Liao Y."/>
            <person name="Zhang X."/>
            <person name="Yang L."/>
            <person name="Song C."/>
            <person name="Wang M."/>
            <person name="Shi J."/>
            <person name="Liu G."/>
            <person name="Liu J."/>
            <person name="Zhou H."/>
            <person name="Zhou W."/>
            <person name="Yu Q."/>
            <person name="An N."/>
            <person name="Chen Y."/>
            <person name="Cai Q."/>
            <person name="Wang B."/>
            <person name="Liu B."/>
            <person name="Min J."/>
            <person name="Huang Y."/>
            <person name="Wu H."/>
            <person name="Li Z."/>
            <person name="Zhang Y."/>
            <person name="Yin Y."/>
            <person name="Song W."/>
            <person name="Jiang J."/>
            <person name="Jackson S.A."/>
            <person name="Wing R.A."/>
            <person name="Wang J."/>
            <person name="Chen M."/>
        </authorList>
    </citation>
    <scope>NUCLEOTIDE SEQUENCE [LARGE SCALE GENOMIC DNA]</scope>
    <source>
        <strain evidence="19">cv. IRGC 101232</strain>
    </source>
</reference>
<dbReference type="GO" id="GO:0009073">
    <property type="term" value="P:aromatic amino acid family biosynthetic process"/>
    <property type="evidence" value="ECO:0007669"/>
    <property type="project" value="UniProtKB-KW"/>
</dbReference>
<evidence type="ECO:0000256" key="2">
    <source>
        <dbReference type="ARBA" id="ARBA00002641"/>
    </source>
</evidence>
<evidence type="ECO:0000313" key="19">
    <source>
        <dbReference type="EnsemblPlants" id="OB06G17620.1"/>
    </source>
</evidence>
<evidence type="ECO:0000256" key="11">
    <source>
        <dbReference type="ARBA" id="ARBA00022723"/>
    </source>
</evidence>
<comment type="function">
    <text evidence="2">Catalyzes the specific phosphorylation of the 3-hydroxyl group of shikimic acid using ATP as a cosubstrate.</text>
</comment>
<evidence type="ECO:0000256" key="4">
    <source>
        <dbReference type="ARBA" id="ARBA00004842"/>
    </source>
</evidence>
<dbReference type="GO" id="GO:0004765">
    <property type="term" value="F:shikimate kinase activity"/>
    <property type="evidence" value="ECO:0007669"/>
    <property type="project" value="UniProtKB-EC"/>
</dbReference>
<evidence type="ECO:0000256" key="18">
    <source>
        <dbReference type="ARBA" id="ARBA00048567"/>
    </source>
</evidence>
<dbReference type="InterPro" id="IPR000623">
    <property type="entry name" value="Shikimate_kinase/TSH1"/>
</dbReference>
<evidence type="ECO:0000256" key="13">
    <source>
        <dbReference type="ARBA" id="ARBA00022777"/>
    </source>
</evidence>
<dbReference type="STRING" id="4533.J3MCL8"/>
<dbReference type="InterPro" id="IPR027417">
    <property type="entry name" value="P-loop_NTPase"/>
</dbReference>
<accession>J3MCL8</accession>
<keyword evidence="20" id="KW-1185">Reference proteome</keyword>
<keyword evidence="8" id="KW-0028">Amino-acid biosynthesis</keyword>
<comment type="catalytic activity">
    <reaction evidence="18">
        <text>shikimate + ATP = 3-phosphoshikimate + ADP + H(+)</text>
        <dbReference type="Rhea" id="RHEA:13121"/>
        <dbReference type="ChEBI" id="CHEBI:15378"/>
        <dbReference type="ChEBI" id="CHEBI:30616"/>
        <dbReference type="ChEBI" id="CHEBI:36208"/>
        <dbReference type="ChEBI" id="CHEBI:145989"/>
        <dbReference type="ChEBI" id="CHEBI:456216"/>
        <dbReference type="EC" id="2.7.1.71"/>
    </reaction>
</comment>
<dbReference type="PRINTS" id="PR01100">
    <property type="entry name" value="SHIKIMTKNASE"/>
</dbReference>
<evidence type="ECO:0000256" key="7">
    <source>
        <dbReference type="ARBA" id="ARBA00022528"/>
    </source>
</evidence>
<keyword evidence="14" id="KW-0067">ATP-binding</keyword>
<comment type="cofactor">
    <cofactor evidence="1">
        <name>Mg(2+)</name>
        <dbReference type="ChEBI" id="CHEBI:18420"/>
    </cofactor>
</comment>
<evidence type="ECO:0000313" key="20">
    <source>
        <dbReference type="Proteomes" id="UP000006038"/>
    </source>
</evidence>
<name>J3MCL8_ORYBR</name>
<dbReference type="GO" id="GO:0005524">
    <property type="term" value="F:ATP binding"/>
    <property type="evidence" value="ECO:0007669"/>
    <property type="project" value="UniProtKB-KW"/>
</dbReference>
<evidence type="ECO:0000256" key="9">
    <source>
        <dbReference type="ARBA" id="ARBA00022640"/>
    </source>
</evidence>
<dbReference type="Pfam" id="PF01202">
    <property type="entry name" value="SKI"/>
    <property type="match status" value="1"/>
</dbReference>
<keyword evidence="17" id="KW-0057">Aromatic amino acid biosynthesis</keyword>
<dbReference type="AlphaFoldDB" id="J3MCL8"/>
<dbReference type="eggNOG" id="ENOG502S43P">
    <property type="taxonomic scope" value="Eukaryota"/>
</dbReference>
<evidence type="ECO:0000256" key="15">
    <source>
        <dbReference type="ARBA" id="ARBA00022842"/>
    </source>
</evidence>
<evidence type="ECO:0000256" key="12">
    <source>
        <dbReference type="ARBA" id="ARBA00022741"/>
    </source>
</evidence>
<dbReference type="HAMAP" id="MF_00109">
    <property type="entry name" value="Shikimate_kinase"/>
    <property type="match status" value="1"/>
</dbReference>
<comment type="similarity">
    <text evidence="5">Belongs to the shikimate kinase family.</text>
</comment>
<keyword evidence="7" id="KW-0150">Chloroplast</keyword>
<dbReference type="GO" id="GO:0005829">
    <property type="term" value="C:cytosol"/>
    <property type="evidence" value="ECO:0007669"/>
    <property type="project" value="TreeGrafter"/>
</dbReference>
<dbReference type="GO" id="GO:0046872">
    <property type="term" value="F:metal ion binding"/>
    <property type="evidence" value="ECO:0007669"/>
    <property type="project" value="UniProtKB-KW"/>
</dbReference>
<dbReference type="GO" id="GO:0009423">
    <property type="term" value="P:chorismate biosynthetic process"/>
    <property type="evidence" value="ECO:0007669"/>
    <property type="project" value="UniProtKB-UniPathway"/>
</dbReference>
<evidence type="ECO:0000256" key="14">
    <source>
        <dbReference type="ARBA" id="ARBA00022840"/>
    </source>
</evidence>
<evidence type="ECO:0000256" key="8">
    <source>
        <dbReference type="ARBA" id="ARBA00022605"/>
    </source>
</evidence>
<dbReference type="GO" id="GO:0008652">
    <property type="term" value="P:amino acid biosynthetic process"/>
    <property type="evidence" value="ECO:0007669"/>
    <property type="project" value="UniProtKB-KW"/>
</dbReference>
<keyword evidence="9" id="KW-0934">Plastid</keyword>
<dbReference type="InterPro" id="IPR031322">
    <property type="entry name" value="Shikimate/glucono_kinase"/>
</dbReference>
<keyword evidence="10" id="KW-0808">Transferase</keyword>
<dbReference type="FunFam" id="3.40.50.300:FF:000822">
    <property type="entry name" value="Shikimate kinase, chloroplastic"/>
    <property type="match status" value="1"/>
</dbReference>
<dbReference type="Gene3D" id="3.40.50.300">
    <property type="entry name" value="P-loop containing nucleotide triphosphate hydrolases"/>
    <property type="match status" value="1"/>
</dbReference>
<dbReference type="PANTHER" id="PTHR21087">
    <property type="entry name" value="SHIKIMATE KINASE"/>
    <property type="match status" value="1"/>
</dbReference>
<dbReference type="PROSITE" id="PS01128">
    <property type="entry name" value="SHIKIMATE_KINASE"/>
    <property type="match status" value="1"/>
</dbReference>
<dbReference type="EnsemblPlants" id="OB06G17620.1">
    <property type="protein sequence ID" value="OB06G17620.1"/>
    <property type="gene ID" value="OB06G17620"/>
</dbReference>
<dbReference type="CDD" id="cd00464">
    <property type="entry name" value="SK"/>
    <property type="match status" value="1"/>
</dbReference>
<dbReference type="OMA" id="FRDNEAM"/>
<evidence type="ECO:0000256" key="17">
    <source>
        <dbReference type="ARBA" id="ARBA00023141"/>
    </source>
</evidence>
<dbReference type="Gramene" id="OB06G17620.1">
    <property type="protein sequence ID" value="OB06G17620.1"/>
    <property type="gene ID" value="OB06G17620"/>
</dbReference>
<dbReference type="HOGENOM" id="CLU_057607_0_1_1"/>
<proteinExistence type="inferred from homology"/>
<dbReference type="Proteomes" id="UP000006038">
    <property type="component" value="Chromosome 6"/>
</dbReference>
<dbReference type="InterPro" id="IPR023000">
    <property type="entry name" value="Shikimate_kinase_CS"/>
</dbReference>
<keyword evidence="15" id="KW-0460">Magnesium</keyword>
<evidence type="ECO:0000256" key="10">
    <source>
        <dbReference type="ARBA" id="ARBA00022679"/>
    </source>
</evidence>
<evidence type="ECO:0000256" key="1">
    <source>
        <dbReference type="ARBA" id="ARBA00001946"/>
    </source>
</evidence>
<reference evidence="19" key="2">
    <citation type="submission" date="2013-04" db="UniProtKB">
        <authorList>
            <consortium name="EnsemblPlants"/>
        </authorList>
    </citation>
    <scope>IDENTIFICATION</scope>
</reference>